<accession>C6TFL5</accession>
<feature type="transmembrane region" description="Helical" evidence="1">
    <location>
        <begin position="6"/>
        <end position="32"/>
    </location>
</feature>
<dbReference type="AlphaFoldDB" id="C6TFL5"/>
<reference evidence="2" key="1">
    <citation type="submission" date="2009-08" db="EMBL/GenBank/DDBJ databases">
        <authorList>
            <person name="Cheung F."/>
            <person name="Xiao Y."/>
            <person name="Chan A."/>
            <person name="Moskal W."/>
            <person name="Town C.D."/>
        </authorList>
    </citation>
    <scope>NUCLEOTIDE SEQUENCE</scope>
</reference>
<keyword evidence="1" id="KW-1133">Transmembrane helix</keyword>
<keyword evidence="1" id="KW-0472">Membrane</keyword>
<protein>
    <submittedName>
        <fullName evidence="2">Uncharacterized protein</fullName>
    </submittedName>
</protein>
<dbReference type="EMBL" id="BT096404">
    <property type="protein sequence ID" value="ACU20617.1"/>
    <property type="molecule type" value="mRNA"/>
</dbReference>
<name>C6TFL5_SOYBN</name>
<feature type="non-terminal residue" evidence="2">
    <location>
        <position position="37"/>
    </location>
</feature>
<organism evidence="2">
    <name type="scientific">Glycine max</name>
    <name type="common">Soybean</name>
    <name type="synonym">Glycine hispida</name>
    <dbReference type="NCBI Taxonomy" id="3847"/>
    <lineage>
        <taxon>Eukaryota</taxon>
        <taxon>Viridiplantae</taxon>
        <taxon>Streptophyta</taxon>
        <taxon>Embryophyta</taxon>
        <taxon>Tracheophyta</taxon>
        <taxon>Spermatophyta</taxon>
        <taxon>Magnoliopsida</taxon>
        <taxon>eudicotyledons</taxon>
        <taxon>Gunneridae</taxon>
        <taxon>Pentapetalae</taxon>
        <taxon>rosids</taxon>
        <taxon>fabids</taxon>
        <taxon>Fabales</taxon>
        <taxon>Fabaceae</taxon>
        <taxon>Papilionoideae</taxon>
        <taxon>50 kb inversion clade</taxon>
        <taxon>NPAAA clade</taxon>
        <taxon>indigoferoid/millettioid clade</taxon>
        <taxon>Phaseoleae</taxon>
        <taxon>Glycine</taxon>
        <taxon>Glycine subgen. Soja</taxon>
    </lineage>
</organism>
<evidence type="ECO:0000313" key="2">
    <source>
        <dbReference type="EMBL" id="ACU20617.1"/>
    </source>
</evidence>
<keyword evidence="1" id="KW-0812">Transmembrane</keyword>
<evidence type="ECO:0000256" key="1">
    <source>
        <dbReference type="SAM" id="Phobius"/>
    </source>
</evidence>
<sequence length="37" mass="3989">MHGKGLLSSVSVVCLSFILLCIVAIGILLLSFEKKKK</sequence>
<proteinExistence type="evidence at transcript level"/>